<dbReference type="InterPro" id="IPR035402">
    <property type="entry name" value="DgcN-like_N"/>
</dbReference>
<feature type="domain" description="D-glutamate N-acetyltransferase-like C-terminal" evidence="1">
    <location>
        <begin position="141"/>
        <end position="341"/>
    </location>
</feature>
<evidence type="ECO:0000313" key="3">
    <source>
        <dbReference type="EMBL" id="MBP1901095.1"/>
    </source>
</evidence>
<dbReference type="PANTHER" id="PTHR40690:SF1">
    <property type="entry name" value="DUF1611 DOMAIN-CONTAINING PROTEIN"/>
    <property type="match status" value="1"/>
</dbReference>
<dbReference type="EMBL" id="JAGGKE010000002">
    <property type="protein sequence ID" value="MBP1901095.1"/>
    <property type="molecule type" value="Genomic_DNA"/>
</dbReference>
<dbReference type="PIRSF" id="PIRSF026760">
    <property type="entry name" value="UCP026760"/>
    <property type="match status" value="1"/>
</dbReference>
<dbReference type="Gene3D" id="3.40.50.720">
    <property type="entry name" value="NAD(P)-binding Rossmann-like Domain"/>
    <property type="match status" value="1"/>
</dbReference>
<dbReference type="InterPro" id="IPR035086">
    <property type="entry name" value="DgcN-like_C"/>
</dbReference>
<dbReference type="Gene3D" id="3.40.50.300">
    <property type="entry name" value="P-loop containing nucleotide triphosphate hydrolases"/>
    <property type="match status" value="1"/>
</dbReference>
<evidence type="ECO:0000259" key="2">
    <source>
        <dbReference type="Pfam" id="PF17396"/>
    </source>
</evidence>
<name>A0A8J7UMW2_9EURY</name>
<sequence length="363" mass="37565">MDHERIAVLAHEKFPDRAKTALGVLRYGDQEVCGVLDRDRAGDRVRDHVPDVADAPIVESFADAHAAADGDLDALYIGIAPIGGGFDESWRADVEDAIEAGCDVVSGLHYFLNEDDELAALADDHGVDLVDVREPDDDLTVATGASGDVDADVLLTVGTDCSVGKMTASLEIVAAARERGIDAAFVPTGQTGIMIAGWGNPIDRVVADFAAGAVEEMLVAVGDDHDLLVVEGQGSIVHPAYSAVTCGILHGSMADGLVLCHAAGREAVHGYESFDLPPIADYVDRYEDLAAPVRETSVVAGALNTKDVADDEAATEAVASFADETGVPATDPVRHGAGAIVDAALDAGLGGSDGQRESEANAE</sequence>
<comment type="caution">
    <text evidence="3">The sequence shown here is derived from an EMBL/GenBank/DDBJ whole genome shotgun (WGS) entry which is preliminary data.</text>
</comment>
<dbReference type="SUPFAM" id="SSF52540">
    <property type="entry name" value="P-loop containing nucleoside triphosphate hydrolases"/>
    <property type="match status" value="1"/>
</dbReference>
<feature type="domain" description="D-glutamate N-acetyltransferase-like N-terminal" evidence="2">
    <location>
        <begin position="39"/>
        <end position="135"/>
    </location>
</feature>
<dbReference type="Pfam" id="PF17396">
    <property type="entry name" value="DUF1611_N"/>
    <property type="match status" value="1"/>
</dbReference>
<dbReference type="PANTHER" id="PTHR40690">
    <property type="entry name" value="GLL3100 PROTEIN"/>
    <property type="match status" value="1"/>
</dbReference>
<organism evidence="3 4">
    <name type="scientific">Halorubrum trapanicum</name>
    <dbReference type="NCBI Taxonomy" id="29284"/>
    <lineage>
        <taxon>Archaea</taxon>
        <taxon>Methanobacteriati</taxon>
        <taxon>Methanobacteriota</taxon>
        <taxon>Stenosarchaea group</taxon>
        <taxon>Halobacteria</taxon>
        <taxon>Halobacteriales</taxon>
        <taxon>Haloferacaceae</taxon>
        <taxon>Halorubrum</taxon>
    </lineage>
</organism>
<dbReference type="OrthoDB" id="30617at2157"/>
<proteinExistence type="predicted"/>
<dbReference type="Pfam" id="PF07755">
    <property type="entry name" value="DUF1611"/>
    <property type="match status" value="1"/>
</dbReference>
<dbReference type="InterPro" id="IPR011669">
    <property type="entry name" value="DgcN-like"/>
</dbReference>
<dbReference type="AlphaFoldDB" id="A0A8J7UMW2"/>
<dbReference type="RefSeq" id="WP_209544723.1">
    <property type="nucleotide sequence ID" value="NZ_BAAADX010000001.1"/>
</dbReference>
<evidence type="ECO:0000313" key="4">
    <source>
        <dbReference type="Proteomes" id="UP000770586"/>
    </source>
</evidence>
<reference evidence="3 4" key="1">
    <citation type="submission" date="2021-03" db="EMBL/GenBank/DDBJ databases">
        <title>Genomic Encyclopedia of Type Strains, Phase IV (KMG-IV): sequencing the most valuable type-strain genomes for metagenomic binning, comparative biology and taxonomic classification.</title>
        <authorList>
            <person name="Goeker M."/>
        </authorList>
    </citation>
    <scope>NUCLEOTIDE SEQUENCE [LARGE SCALE GENOMIC DNA]</scope>
    <source>
        <strain evidence="3 4">DSM 12287</strain>
    </source>
</reference>
<evidence type="ECO:0000259" key="1">
    <source>
        <dbReference type="Pfam" id="PF07755"/>
    </source>
</evidence>
<accession>A0A8J7UMW2</accession>
<protein>
    <submittedName>
        <fullName evidence="3">Putative NAD-dependent epimerase/dehydratase family protein</fullName>
    </submittedName>
</protein>
<keyword evidence="4" id="KW-1185">Reference proteome</keyword>
<dbReference type="InterPro" id="IPR027417">
    <property type="entry name" value="P-loop_NTPase"/>
</dbReference>
<dbReference type="Proteomes" id="UP000770586">
    <property type="component" value="Unassembled WGS sequence"/>
</dbReference>
<gene>
    <name evidence="3" type="ORF">J2744_000753</name>
</gene>